<dbReference type="Proteomes" id="UP001418222">
    <property type="component" value="Unassembled WGS sequence"/>
</dbReference>
<feature type="region of interest" description="Disordered" evidence="1">
    <location>
        <begin position="1"/>
        <end position="43"/>
    </location>
</feature>
<evidence type="ECO:0000313" key="2">
    <source>
        <dbReference type="EMBL" id="KAK8957108.1"/>
    </source>
</evidence>
<accession>A0AAP0GFF5</accession>
<protein>
    <submittedName>
        <fullName evidence="2">Uncharacterized protein</fullName>
    </submittedName>
</protein>
<organism evidence="2 3">
    <name type="scientific">Platanthera zijinensis</name>
    <dbReference type="NCBI Taxonomy" id="2320716"/>
    <lineage>
        <taxon>Eukaryota</taxon>
        <taxon>Viridiplantae</taxon>
        <taxon>Streptophyta</taxon>
        <taxon>Embryophyta</taxon>
        <taxon>Tracheophyta</taxon>
        <taxon>Spermatophyta</taxon>
        <taxon>Magnoliopsida</taxon>
        <taxon>Liliopsida</taxon>
        <taxon>Asparagales</taxon>
        <taxon>Orchidaceae</taxon>
        <taxon>Orchidoideae</taxon>
        <taxon>Orchideae</taxon>
        <taxon>Orchidinae</taxon>
        <taxon>Platanthera</taxon>
    </lineage>
</organism>
<sequence>MIGESLPAPHCPLAPSSGSSNPAHPASTPPLEGPTTFDNPYPTTFPASSVDSTFCCVSVTYPDSLLFISPSESLIAPPSLTVANPKPTTSVNPNLLLSTETQSTYYHLQTSVDRSH</sequence>
<name>A0AAP0GFF5_9ASPA</name>
<gene>
    <name evidence="2" type="ORF">KSP39_PZI001562</name>
</gene>
<evidence type="ECO:0000256" key="1">
    <source>
        <dbReference type="SAM" id="MobiDB-lite"/>
    </source>
</evidence>
<proteinExistence type="predicted"/>
<evidence type="ECO:0000313" key="3">
    <source>
        <dbReference type="Proteomes" id="UP001418222"/>
    </source>
</evidence>
<dbReference type="AlphaFoldDB" id="A0AAP0GFF5"/>
<dbReference type="EMBL" id="JBBWWQ010000001">
    <property type="protein sequence ID" value="KAK8957108.1"/>
    <property type="molecule type" value="Genomic_DNA"/>
</dbReference>
<reference evidence="2 3" key="1">
    <citation type="journal article" date="2022" name="Nat. Plants">
        <title>Genomes of leafy and leafless Platanthera orchids illuminate the evolution of mycoheterotrophy.</title>
        <authorList>
            <person name="Li M.H."/>
            <person name="Liu K.W."/>
            <person name="Li Z."/>
            <person name="Lu H.C."/>
            <person name="Ye Q.L."/>
            <person name="Zhang D."/>
            <person name="Wang J.Y."/>
            <person name="Li Y.F."/>
            <person name="Zhong Z.M."/>
            <person name="Liu X."/>
            <person name="Yu X."/>
            <person name="Liu D.K."/>
            <person name="Tu X.D."/>
            <person name="Liu B."/>
            <person name="Hao Y."/>
            <person name="Liao X.Y."/>
            <person name="Jiang Y.T."/>
            <person name="Sun W.H."/>
            <person name="Chen J."/>
            <person name="Chen Y.Q."/>
            <person name="Ai Y."/>
            <person name="Zhai J.W."/>
            <person name="Wu S.S."/>
            <person name="Zhou Z."/>
            <person name="Hsiao Y.Y."/>
            <person name="Wu W.L."/>
            <person name="Chen Y.Y."/>
            <person name="Lin Y.F."/>
            <person name="Hsu J.L."/>
            <person name="Li C.Y."/>
            <person name="Wang Z.W."/>
            <person name="Zhao X."/>
            <person name="Zhong W.Y."/>
            <person name="Ma X.K."/>
            <person name="Ma L."/>
            <person name="Huang J."/>
            <person name="Chen G.Z."/>
            <person name="Huang M.Z."/>
            <person name="Huang L."/>
            <person name="Peng D.H."/>
            <person name="Luo Y.B."/>
            <person name="Zou S.Q."/>
            <person name="Chen S.P."/>
            <person name="Lan S."/>
            <person name="Tsai W.C."/>
            <person name="Van de Peer Y."/>
            <person name="Liu Z.J."/>
        </authorList>
    </citation>
    <scope>NUCLEOTIDE SEQUENCE [LARGE SCALE GENOMIC DNA]</scope>
    <source>
        <strain evidence="2">Lor287</strain>
    </source>
</reference>
<comment type="caution">
    <text evidence="2">The sequence shown here is derived from an EMBL/GenBank/DDBJ whole genome shotgun (WGS) entry which is preliminary data.</text>
</comment>
<keyword evidence="3" id="KW-1185">Reference proteome</keyword>